<dbReference type="SMART" id="SM00369">
    <property type="entry name" value="LRR_TYP"/>
    <property type="match status" value="7"/>
</dbReference>
<proteinExistence type="predicted"/>
<keyword evidence="6" id="KW-0677">Repeat</keyword>
<comment type="caution">
    <text evidence="16">The sequence shown here is derived from an EMBL/GenBank/DDBJ whole genome shotgun (WGS) entry which is preliminary data.</text>
</comment>
<dbReference type="InterPro" id="IPR032675">
    <property type="entry name" value="LRR_dom_sf"/>
</dbReference>
<keyword evidence="7 13" id="KW-0547">Nucleotide-binding</keyword>
<evidence type="ECO:0000256" key="2">
    <source>
        <dbReference type="ARBA" id="ARBA00022475"/>
    </source>
</evidence>
<dbReference type="FunFam" id="3.80.10.10:FF:000413">
    <property type="entry name" value="Inactive leucine-rich repeat receptor-like protein kinase"/>
    <property type="match status" value="1"/>
</dbReference>
<dbReference type="GO" id="GO:0005524">
    <property type="term" value="F:ATP binding"/>
    <property type="evidence" value="ECO:0007669"/>
    <property type="project" value="UniProtKB-UniRule"/>
</dbReference>
<dbReference type="SUPFAM" id="SSF56112">
    <property type="entry name" value="Protein kinase-like (PK-like)"/>
    <property type="match status" value="1"/>
</dbReference>
<dbReference type="InterPro" id="IPR001611">
    <property type="entry name" value="Leu-rich_rpt"/>
</dbReference>
<dbReference type="AlphaFoldDB" id="A0A835RDU5"/>
<dbReference type="Pfam" id="PF08263">
    <property type="entry name" value="LRRNT_2"/>
    <property type="match status" value="1"/>
</dbReference>
<keyword evidence="3" id="KW-0433">Leucine-rich repeat</keyword>
<dbReference type="FunFam" id="1.10.510.10:FF:000267">
    <property type="entry name" value="probable LRR receptor-like serine/threonine-protein kinase IRK"/>
    <property type="match status" value="1"/>
</dbReference>
<feature type="domain" description="Protein kinase" evidence="15">
    <location>
        <begin position="709"/>
        <end position="981"/>
    </location>
</feature>
<dbReference type="CDD" id="cd14066">
    <property type="entry name" value="STKc_IRAK"/>
    <property type="match status" value="1"/>
</dbReference>
<dbReference type="OrthoDB" id="676979at2759"/>
<keyword evidence="12" id="KW-0325">Glycoprotein</keyword>
<dbReference type="PANTHER" id="PTHR48010">
    <property type="entry name" value="OS05G0588300 PROTEIN"/>
    <property type="match status" value="1"/>
</dbReference>
<dbReference type="InterPro" id="IPR003591">
    <property type="entry name" value="Leu-rich_rpt_typical-subtyp"/>
</dbReference>
<dbReference type="Pfam" id="PF13855">
    <property type="entry name" value="LRR_8"/>
    <property type="match status" value="3"/>
</dbReference>
<dbReference type="InterPro" id="IPR050994">
    <property type="entry name" value="At_inactive_RLKs"/>
</dbReference>
<protein>
    <recommendedName>
        <fullName evidence="15">Protein kinase domain-containing protein</fullName>
    </recommendedName>
</protein>
<dbReference type="PROSITE" id="PS50011">
    <property type="entry name" value="PROTEIN_KINASE_DOM"/>
    <property type="match status" value="1"/>
</dbReference>
<evidence type="ECO:0000256" key="8">
    <source>
        <dbReference type="ARBA" id="ARBA00022840"/>
    </source>
</evidence>
<evidence type="ECO:0000256" key="11">
    <source>
        <dbReference type="ARBA" id="ARBA00023170"/>
    </source>
</evidence>
<dbReference type="SUPFAM" id="SSF52058">
    <property type="entry name" value="L domain-like"/>
    <property type="match status" value="2"/>
</dbReference>
<feature type="binding site" evidence="13">
    <location>
        <position position="738"/>
    </location>
    <ligand>
        <name>ATP</name>
        <dbReference type="ChEBI" id="CHEBI:30616"/>
    </ligand>
</feature>
<evidence type="ECO:0000256" key="1">
    <source>
        <dbReference type="ARBA" id="ARBA00004251"/>
    </source>
</evidence>
<evidence type="ECO:0000256" key="7">
    <source>
        <dbReference type="ARBA" id="ARBA00022741"/>
    </source>
</evidence>
<accession>A0A835RDU5</accession>
<keyword evidence="4 14" id="KW-0812">Transmembrane</keyword>
<name>A0A835RDU5_VANPL</name>
<dbReference type="FunFam" id="3.30.200.20:FF:000295">
    <property type="entry name" value="probable LRR receptor-like serine/threonine-protein kinase IRK"/>
    <property type="match status" value="1"/>
</dbReference>
<dbReference type="PRINTS" id="PR00019">
    <property type="entry name" value="LEURICHRPT"/>
</dbReference>
<feature type="transmembrane region" description="Helical" evidence="14">
    <location>
        <begin position="632"/>
        <end position="658"/>
    </location>
</feature>
<dbReference type="InterPro" id="IPR001245">
    <property type="entry name" value="Ser-Thr/Tyr_kinase_cat_dom"/>
</dbReference>
<evidence type="ECO:0000256" key="5">
    <source>
        <dbReference type="ARBA" id="ARBA00022729"/>
    </source>
</evidence>
<reference evidence="16 17" key="1">
    <citation type="journal article" date="2020" name="Nat. Food">
        <title>A phased Vanilla planifolia genome enables genetic improvement of flavour and production.</title>
        <authorList>
            <person name="Hasing T."/>
            <person name="Tang H."/>
            <person name="Brym M."/>
            <person name="Khazi F."/>
            <person name="Huang T."/>
            <person name="Chambers A.H."/>
        </authorList>
    </citation>
    <scope>NUCLEOTIDE SEQUENCE [LARGE SCALE GENOMIC DNA]</scope>
    <source>
        <tissue evidence="16">Leaf</tissue>
    </source>
</reference>
<dbReference type="GO" id="GO:0005886">
    <property type="term" value="C:plasma membrane"/>
    <property type="evidence" value="ECO:0007669"/>
    <property type="project" value="UniProtKB-SubCell"/>
</dbReference>
<dbReference type="InterPro" id="IPR013210">
    <property type="entry name" value="LRR_N_plant-typ"/>
</dbReference>
<comment type="subcellular location">
    <subcellularLocation>
        <location evidence="1">Cell membrane</location>
        <topology evidence="1">Single-pass type I membrane protein</topology>
    </subcellularLocation>
</comment>
<evidence type="ECO:0000256" key="12">
    <source>
        <dbReference type="ARBA" id="ARBA00023180"/>
    </source>
</evidence>
<evidence type="ECO:0000313" key="16">
    <source>
        <dbReference type="EMBL" id="KAG0490431.1"/>
    </source>
</evidence>
<dbReference type="InterPro" id="IPR000719">
    <property type="entry name" value="Prot_kinase_dom"/>
</dbReference>
<dbReference type="Gene3D" id="1.10.510.10">
    <property type="entry name" value="Transferase(Phosphotransferase) domain 1"/>
    <property type="match status" value="1"/>
</dbReference>
<keyword evidence="9 14" id="KW-1133">Transmembrane helix</keyword>
<dbReference type="Pfam" id="PF07714">
    <property type="entry name" value="PK_Tyr_Ser-Thr"/>
    <property type="match status" value="1"/>
</dbReference>
<gene>
    <name evidence="16" type="ORF">HPP92_007294</name>
</gene>
<keyword evidence="10 14" id="KW-0472">Membrane</keyword>
<dbReference type="PANTHER" id="PTHR48010:SF19">
    <property type="entry name" value="PROTEIN KINASE DOMAIN-CONTAINING PROTEIN"/>
    <property type="match status" value="1"/>
</dbReference>
<dbReference type="InterPro" id="IPR011009">
    <property type="entry name" value="Kinase-like_dom_sf"/>
</dbReference>
<keyword evidence="5" id="KW-0732">Signal</keyword>
<dbReference type="EMBL" id="JADCNM010000003">
    <property type="protein sequence ID" value="KAG0490431.1"/>
    <property type="molecule type" value="Genomic_DNA"/>
</dbReference>
<evidence type="ECO:0000259" key="15">
    <source>
        <dbReference type="PROSITE" id="PS50011"/>
    </source>
</evidence>
<keyword evidence="8 13" id="KW-0067">ATP-binding</keyword>
<evidence type="ECO:0000256" key="14">
    <source>
        <dbReference type="SAM" id="Phobius"/>
    </source>
</evidence>
<dbReference type="Pfam" id="PF00560">
    <property type="entry name" value="LRR_1"/>
    <property type="match status" value="5"/>
</dbReference>
<evidence type="ECO:0000256" key="3">
    <source>
        <dbReference type="ARBA" id="ARBA00022614"/>
    </source>
</evidence>
<evidence type="ECO:0000256" key="4">
    <source>
        <dbReference type="ARBA" id="ARBA00022692"/>
    </source>
</evidence>
<dbReference type="GO" id="GO:0004672">
    <property type="term" value="F:protein kinase activity"/>
    <property type="evidence" value="ECO:0007669"/>
    <property type="project" value="InterPro"/>
</dbReference>
<dbReference type="InterPro" id="IPR017441">
    <property type="entry name" value="Protein_kinase_ATP_BS"/>
</dbReference>
<dbReference type="FunFam" id="3.80.10.10:FF:000275">
    <property type="entry name" value="Leucine-rich repeat receptor-like protein kinase"/>
    <property type="match status" value="1"/>
</dbReference>
<evidence type="ECO:0000256" key="6">
    <source>
        <dbReference type="ARBA" id="ARBA00022737"/>
    </source>
</evidence>
<keyword evidence="11" id="KW-0675">Receptor</keyword>
<evidence type="ECO:0000313" key="17">
    <source>
        <dbReference type="Proteomes" id="UP000639772"/>
    </source>
</evidence>
<dbReference type="Proteomes" id="UP000639772">
    <property type="component" value="Chromosome 3"/>
</dbReference>
<dbReference type="PROSITE" id="PS00107">
    <property type="entry name" value="PROTEIN_KINASE_ATP"/>
    <property type="match status" value="1"/>
</dbReference>
<organism evidence="16 17">
    <name type="scientific">Vanilla planifolia</name>
    <name type="common">Vanilla</name>
    <dbReference type="NCBI Taxonomy" id="51239"/>
    <lineage>
        <taxon>Eukaryota</taxon>
        <taxon>Viridiplantae</taxon>
        <taxon>Streptophyta</taxon>
        <taxon>Embryophyta</taxon>
        <taxon>Tracheophyta</taxon>
        <taxon>Spermatophyta</taxon>
        <taxon>Magnoliopsida</taxon>
        <taxon>Liliopsida</taxon>
        <taxon>Asparagales</taxon>
        <taxon>Orchidaceae</taxon>
        <taxon>Vanilloideae</taxon>
        <taxon>Vanilleae</taxon>
        <taxon>Vanilla</taxon>
    </lineage>
</organism>
<evidence type="ECO:0000256" key="10">
    <source>
        <dbReference type="ARBA" id="ARBA00023136"/>
    </source>
</evidence>
<dbReference type="FunFam" id="3.80.10.10:FF:000402">
    <property type="entry name" value="Putative LRR receptor-like serine/threonine-protein kinase IRK"/>
    <property type="match status" value="1"/>
</dbReference>
<keyword evidence="2" id="KW-1003">Cell membrane</keyword>
<dbReference type="Gene3D" id="3.80.10.10">
    <property type="entry name" value="Ribonuclease Inhibitor"/>
    <property type="match status" value="4"/>
</dbReference>
<evidence type="ECO:0000256" key="9">
    <source>
        <dbReference type="ARBA" id="ARBA00022989"/>
    </source>
</evidence>
<evidence type="ECO:0000256" key="13">
    <source>
        <dbReference type="PROSITE-ProRule" id="PRU10141"/>
    </source>
</evidence>
<sequence>MLDLLQSHIRRTMRNISRSYIRSPCHNEMETAPFLLLFFLLFSSILGISGDPNGVALNDDVLGLIVFKADVCDVQSKLVSWNENDEYPCTWAGVKCDPKTLRVVELSLDGLGLSGKIGRGLLQLKFIRKLSLSRNNFSGTLHPDLTRLENLQIMDLSENTLSGPIPSEFFMQCRSIRFVSLSGNHFFGEIPSSVGDCFTLTSLNLSSNWLSGVFPTGLWSLYSLRMLDLSRNLFVGEIPTGMRRLFNLRKVSFRGNRLSGSLPDDIGYCLLLHFLDFGENSLAGTLPGTMQRLTLLNYLSLRSNNFSGEVPKWLGCLKNLQELDLSNNGFTGQVPDSVGDLQFIKRIDFSSNSLSGSLPESMISCRNLAEIDFSKNSLLGSLPSWLFGMRLISRKSLNWHVEISAASDQTLQLLDLSGNNISGVTFEEIKVLDQLQTLYLSHNSFSGSIPVNFGRLKSLEVVDLSSNRLEGIIPKEIGAATSLKTLSFDNNYLTGEIPEEIGSCTFLKSLILARNNLSGPIPSTIGKLTSLQIIDLSYNSFTGKIPKELSYLPHLLSFNISHNHISGEIPPGTFFSSIPPSSLADNPDLCGSAGGSSCHTVLPKPIVLNPNSSSSHSSNSAFFSDSLRHKKIILSISALIAIGAAVLIVIGVITITLLNSFVRSTTSHSAVTLNISDGFQSPASNANSGKLVMFANDDLDFGTGALAILNKNCELGRGGFGTVYKTTLHDGRPIAIKKLAVSSLVKAQADFEREIKKISKMKHPNLVAMEGYYWTPTLQFIVYEFVSGGTLFKSLHECSDSNCLSWQERFYIILGVAKSLAYLHRHNIIHYNLKSSNVLLDDTGEPKVGDYGLVMLLPRLDRYVLSSKVQSALGYMAPEFACQMVKVNEKCDVYGFGVLVLEVLTGRKPVEYLEDDVIVLCDAVRGALDEGRVEECMDGRLGGKFPVEAAVPVVKLGLICTSQVPSKRPNMSKVVNILELIRCPQDSQEEELS</sequence>
<dbReference type="Gene3D" id="3.30.200.20">
    <property type="entry name" value="Phosphorylase Kinase, domain 1"/>
    <property type="match status" value="1"/>
</dbReference>